<gene>
    <name evidence="1" type="ORF">A1019T_02463</name>
</gene>
<dbReference type="OrthoDB" id="6657387at2"/>
<evidence type="ECO:0000313" key="2">
    <source>
        <dbReference type="Proteomes" id="UP000188169"/>
    </source>
</evidence>
<dbReference type="Proteomes" id="UP000188169">
    <property type="component" value="Unassembled WGS sequence"/>
</dbReference>
<dbReference type="RefSeq" id="WP_077449811.1">
    <property type="nucleotide sequence ID" value="NZ_FUGD01000179.1"/>
</dbReference>
<keyword evidence="2" id="KW-1185">Reference proteome</keyword>
<sequence>MKNINLKPSQKLIDLSKVKILIHPHAEDALTLWQRFRSRNNQIDFFGLDKFYQPPLRLIEGNDSTLYFINEFNKVEQILVSRSSDKYPCLVTPESIQDIQMLSWIEVLNLVFSKDVHHPQLFKALKQGAPKSIICKLMGIDILTINNYCCFAGIARTNFEYQQSKISIEKGLVGLPMNMDWMVN</sequence>
<evidence type="ECO:0000313" key="1">
    <source>
        <dbReference type="EMBL" id="SJM38470.1"/>
    </source>
</evidence>
<reference evidence="2" key="1">
    <citation type="submission" date="2017-02" db="EMBL/GenBank/DDBJ databases">
        <authorList>
            <person name="Mornico D."/>
        </authorList>
    </citation>
    <scope>NUCLEOTIDE SEQUENCE [LARGE SCALE GENOMIC DNA]</scope>
</reference>
<protein>
    <submittedName>
        <fullName evidence="1">Uncharacterized protein</fullName>
    </submittedName>
</protein>
<organism evidence="1 2">
    <name type="scientific">Psychrobacter pasteurii</name>
    <dbReference type="NCBI Taxonomy" id="1945520"/>
    <lineage>
        <taxon>Bacteria</taxon>
        <taxon>Pseudomonadati</taxon>
        <taxon>Pseudomonadota</taxon>
        <taxon>Gammaproteobacteria</taxon>
        <taxon>Moraxellales</taxon>
        <taxon>Moraxellaceae</taxon>
        <taxon>Psychrobacter</taxon>
    </lineage>
</organism>
<dbReference type="EMBL" id="FUGD01000179">
    <property type="protein sequence ID" value="SJM38470.1"/>
    <property type="molecule type" value="Genomic_DNA"/>
</dbReference>
<name>A0A1R4EJ22_9GAMM</name>
<accession>A0A1R4EJ22</accession>
<dbReference type="AlphaFoldDB" id="A0A1R4EJ22"/>
<proteinExistence type="predicted"/>